<dbReference type="InterPro" id="IPR003593">
    <property type="entry name" value="AAA+_ATPase"/>
</dbReference>
<dbReference type="GO" id="GO:0043565">
    <property type="term" value="F:sequence-specific DNA binding"/>
    <property type="evidence" value="ECO:0007669"/>
    <property type="project" value="InterPro"/>
</dbReference>
<dbReference type="InterPro" id="IPR011006">
    <property type="entry name" value="CheY-like_superfamily"/>
</dbReference>
<evidence type="ECO:0000256" key="5">
    <source>
        <dbReference type="PROSITE-ProRule" id="PRU00169"/>
    </source>
</evidence>
<dbReference type="CDD" id="cd00009">
    <property type="entry name" value="AAA"/>
    <property type="match status" value="1"/>
</dbReference>
<dbReference type="SUPFAM" id="SSF52540">
    <property type="entry name" value="P-loop containing nucleoside triphosphate hydrolases"/>
    <property type="match status" value="1"/>
</dbReference>
<dbReference type="STRING" id="443144.GM21_1869"/>
<name>C6E756_GEOSM</name>
<dbReference type="Pfam" id="PF02954">
    <property type="entry name" value="HTH_8"/>
    <property type="match status" value="1"/>
</dbReference>
<dbReference type="PROSITE" id="PS50110">
    <property type="entry name" value="RESPONSE_REGULATORY"/>
    <property type="match status" value="1"/>
</dbReference>
<evidence type="ECO:0000256" key="2">
    <source>
        <dbReference type="ARBA" id="ARBA00022840"/>
    </source>
</evidence>
<dbReference type="Gene3D" id="3.40.50.300">
    <property type="entry name" value="P-loop containing nucleotide triphosphate hydrolases"/>
    <property type="match status" value="1"/>
</dbReference>
<evidence type="ECO:0000259" key="7">
    <source>
        <dbReference type="PROSITE" id="PS50110"/>
    </source>
</evidence>
<dbReference type="KEGG" id="gem:GM21_1869"/>
<dbReference type="Pfam" id="PF00072">
    <property type="entry name" value="Response_reg"/>
    <property type="match status" value="1"/>
</dbReference>
<dbReference type="InterPro" id="IPR001789">
    <property type="entry name" value="Sig_transdc_resp-reg_receiver"/>
</dbReference>
<reference evidence="8" key="1">
    <citation type="submission" date="2009-07" db="EMBL/GenBank/DDBJ databases">
        <title>Complete sequence of Geobacter sp. M21.</title>
        <authorList>
            <consortium name="US DOE Joint Genome Institute"/>
            <person name="Lucas S."/>
            <person name="Copeland A."/>
            <person name="Lapidus A."/>
            <person name="Glavina del Rio T."/>
            <person name="Dalin E."/>
            <person name="Tice H."/>
            <person name="Bruce D."/>
            <person name="Goodwin L."/>
            <person name="Pitluck S."/>
            <person name="Saunders E."/>
            <person name="Brettin T."/>
            <person name="Detter J.C."/>
            <person name="Han C."/>
            <person name="Larimer F."/>
            <person name="Land M."/>
            <person name="Hauser L."/>
            <person name="Kyrpides N."/>
            <person name="Ovchinnikova G."/>
            <person name="Lovley D."/>
        </authorList>
    </citation>
    <scope>NUCLEOTIDE SEQUENCE [LARGE SCALE GENOMIC DNA]</scope>
    <source>
        <strain evidence="8">M21</strain>
    </source>
</reference>
<dbReference type="SUPFAM" id="SSF46689">
    <property type="entry name" value="Homeodomain-like"/>
    <property type="match status" value="1"/>
</dbReference>
<keyword evidence="4" id="KW-0804">Transcription</keyword>
<dbReference type="SMART" id="SM00448">
    <property type="entry name" value="REC"/>
    <property type="match status" value="1"/>
</dbReference>
<dbReference type="Pfam" id="PF00158">
    <property type="entry name" value="Sigma54_activat"/>
    <property type="match status" value="1"/>
</dbReference>
<gene>
    <name evidence="8" type="ordered locus">GM21_1869</name>
</gene>
<proteinExistence type="predicted"/>
<feature type="modified residue" description="4-aspartylphosphate" evidence="5">
    <location>
        <position position="61"/>
    </location>
</feature>
<keyword evidence="3" id="KW-0805">Transcription regulation</keyword>
<dbReference type="Gene3D" id="3.40.50.2300">
    <property type="match status" value="1"/>
</dbReference>
<feature type="domain" description="Response regulatory" evidence="7">
    <location>
        <begin position="10"/>
        <end position="126"/>
    </location>
</feature>
<accession>C6E756</accession>
<organism evidence="8">
    <name type="scientific">Geobacter sp. (strain M21)</name>
    <dbReference type="NCBI Taxonomy" id="443144"/>
    <lineage>
        <taxon>Bacteria</taxon>
        <taxon>Pseudomonadati</taxon>
        <taxon>Thermodesulfobacteriota</taxon>
        <taxon>Desulfuromonadia</taxon>
        <taxon>Geobacterales</taxon>
        <taxon>Geobacteraceae</taxon>
        <taxon>Geobacter</taxon>
    </lineage>
</organism>
<dbReference type="HOGENOM" id="CLU_000445_0_6_7"/>
<feature type="domain" description="Sigma-54 factor interaction" evidence="6">
    <location>
        <begin position="156"/>
        <end position="384"/>
    </location>
</feature>
<dbReference type="InterPro" id="IPR027417">
    <property type="entry name" value="P-loop_NTPase"/>
</dbReference>
<dbReference type="GO" id="GO:0006355">
    <property type="term" value="P:regulation of DNA-templated transcription"/>
    <property type="evidence" value="ECO:0007669"/>
    <property type="project" value="InterPro"/>
</dbReference>
<evidence type="ECO:0000256" key="1">
    <source>
        <dbReference type="ARBA" id="ARBA00022741"/>
    </source>
</evidence>
<dbReference type="SMART" id="SM00382">
    <property type="entry name" value="AAA"/>
    <property type="match status" value="1"/>
</dbReference>
<dbReference type="SUPFAM" id="SSF52172">
    <property type="entry name" value="CheY-like"/>
    <property type="match status" value="1"/>
</dbReference>
<dbReference type="PROSITE" id="PS50045">
    <property type="entry name" value="SIGMA54_INTERACT_4"/>
    <property type="match status" value="1"/>
</dbReference>
<dbReference type="InterPro" id="IPR058031">
    <property type="entry name" value="AAA_lid_NorR"/>
</dbReference>
<dbReference type="GO" id="GO:0005524">
    <property type="term" value="F:ATP binding"/>
    <property type="evidence" value="ECO:0007669"/>
    <property type="project" value="UniProtKB-KW"/>
</dbReference>
<dbReference type="InterPro" id="IPR025944">
    <property type="entry name" value="Sigma_54_int_dom_CS"/>
</dbReference>
<dbReference type="FunFam" id="3.40.50.300:FF:000006">
    <property type="entry name" value="DNA-binding transcriptional regulator NtrC"/>
    <property type="match status" value="1"/>
</dbReference>
<dbReference type="eggNOG" id="COG2204">
    <property type="taxonomic scope" value="Bacteria"/>
</dbReference>
<dbReference type="AlphaFoldDB" id="C6E756"/>
<keyword evidence="5" id="KW-0597">Phosphoprotein</keyword>
<dbReference type="InterPro" id="IPR002078">
    <property type="entry name" value="Sigma_54_int"/>
</dbReference>
<keyword evidence="1" id="KW-0547">Nucleotide-binding</keyword>
<dbReference type="GO" id="GO:0000160">
    <property type="term" value="P:phosphorelay signal transduction system"/>
    <property type="evidence" value="ECO:0007669"/>
    <property type="project" value="InterPro"/>
</dbReference>
<dbReference type="EMBL" id="CP001661">
    <property type="protein sequence ID" value="ACT17922.1"/>
    <property type="molecule type" value="Genomic_DNA"/>
</dbReference>
<dbReference type="InterPro" id="IPR025662">
    <property type="entry name" value="Sigma_54_int_dom_ATP-bd_1"/>
</dbReference>
<dbReference type="PRINTS" id="PR01590">
    <property type="entry name" value="HTHFIS"/>
</dbReference>
<sequence length="469" mass="51346">MTVHLYPARPILLVDDEAPWLRSLSLSLREAAGITNVIKCTDSRDVLKIVRENDVILILLDLTMPNFSGRDLLTMLGSDHPDVPVIVLSGLNQVDTAVNCMHLGAVDYFVKTVEKERLITGIQKALCSRQRDMGGDQFGVAVKKECLEHAEAFAPIKTCSDKMRATMRYCEAVASSSEPILITGESGVGKELFARAIHTINSTEGPLVSVNVAGLDDNAFSDTLFGHTKGAFTGAERGRRGMIEEAGRGVLFLDEIGDLSNASQVKLLRLLQEGEYFPLGADAPKKLKAKLVFATHQELAINKETGLFRSDLYYRISTHQVRIPPLRERLEDIPLLLETFLKEAARCFGKQPPTVPKELGTLLSIYSFPGNVRELRAMVFNAVGLNRSHQLCLDSFKEKLGLSEDPVRSDALAATGNTVVFPDRLPKLGEVGCQVVAEAMRRANGNQTAAAAMLGITRQGLAKRLKKAH</sequence>
<dbReference type="Gene3D" id="1.10.8.60">
    <property type="match status" value="1"/>
</dbReference>
<dbReference type="OrthoDB" id="9814761at2"/>
<dbReference type="PROSITE" id="PS00688">
    <property type="entry name" value="SIGMA54_INTERACT_3"/>
    <property type="match status" value="1"/>
</dbReference>
<dbReference type="PANTHER" id="PTHR32071:SF13">
    <property type="entry name" value="RESPONSE REGULATOR HSFA"/>
    <property type="match status" value="1"/>
</dbReference>
<evidence type="ECO:0000313" key="8">
    <source>
        <dbReference type="EMBL" id="ACT17922.1"/>
    </source>
</evidence>
<keyword evidence="2" id="KW-0067">ATP-binding</keyword>
<dbReference type="PROSITE" id="PS00675">
    <property type="entry name" value="SIGMA54_INTERACT_1"/>
    <property type="match status" value="1"/>
</dbReference>
<dbReference type="Pfam" id="PF25601">
    <property type="entry name" value="AAA_lid_14"/>
    <property type="match status" value="1"/>
</dbReference>
<dbReference type="InterPro" id="IPR002197">
    <property type="entry name" value="HTH_Fis"/>
</dbReference>
<dbReference type="PANTHER" id="PTHR32071">
    <property type="entry name" value="TRANSCRIPTIONAL REGULATORY PROTEIN"/>
    <property type="match status" value="1"/>
</dbReference>
<evidence type="ECO:0000259" key="6">
    <source>
        <dbReference type="PROSITE" id="PS50045"/>
    </source>
</evidence>
<evidence type="ECO:0000256" key="3">
    <source>
        <dbReference type="ARBA" id="ARBA00023015"/>
    </source>
</evidence>
<protein>
    <submittedName>
        <fullName evidence="8">Two component, sigma54 specific, transcriptional regulator, Fis family</fullName>
    </submittedName>
</protein>
<dbReference type="InterPro" id="IPR009057">
    <property type="entry name" value="Homeodomain-like_sf"/>
</dbReference>
<dbReference type="Gene3D" id="1.10.10.60">
    <property type="entry name" value="Homeodomain-like"/>
    <property type="match status" value="1"/>
</dbReference>
<evidence type="ECO:0000256" key="4">
    <source>
        <dbReference type="ARBA" id="ARBA00023163"/>
    </source>
</evidence>